<dbReference type="InterPro" id="IPR009057">
    <property type="entry name" value="Homeodomain-like_sf"/>
</dbReference>
<evidence type="ECO:0000313" key="5">
    <source>
        <dbReference type="Proteomes" id="UP000069906"/>
    </source>
</evidence>
<dbReference type="InterPro" id="IPR001584">
    <property type="entry name" value="Integrase_cat-core"/>
</dbReference>
<dbReference type="GO" id="GO:0015074">
    <property type="term" value="P:DNA integration"/>
    <property type="evidence" value="ECO:0007669"/>
    <property type="project" value="InterPro"/>
</dbReference>
<dbReference type="KEGG" id="hsf:HLASA_0915"/>
<dbReference type="EMBL" id="CP011564">
    <property type="protein sequence ID" value="ALG81812.1"/>
    <property type="molecule type" value="Genomic_DNA"/>
</dbReference>
<gene>
    <name evidence="3" type="ORF">HLASA_0915</name>
    <name evidence="2" type="ORF">HLASF_0925</name>
</gene>
<accession>A0A0F7P8C9</accession>
<dbReference type="PATRIC" id="fig|1604004.4.peg.966"/>
<dbReference type="Gene3D" id="3.30.420.10">
    <property type="entry name" value="Ribonuclease H-like superfamily/Ribonuclease H"/>
    <property type="match status" value="1"/>
</dbReference>
<dbReference type="Pfam" id="PF13683">
    <property type="entry name" value="rve_3"/>
    <property type="match status" value="1"/>
</dbReference>
<reference evidence="4" key="2">
    <citation type="submission" date="2015-05" db="EMBL/GenBank/DDBJ databases">
        <title>Complete genome sequence of Halanaeroarchaeum sulfurireducens type strain M27-SA2, a sulfate-reducer haloarchaeon from marine anoxic lake Medee.</title>
        <authorList>
            <person name="Messina E."/>
            <person name="Kublanov I.V."/>
            <person name="Toshchakov S."/>
            <person name="Arcadi E."/>
            <person name="La Spada G."/>
            <person name="La Cono V."/>
            <person name="Yakimov M.M."/>
        </authorList>
    </citation>
    <scope>NUCLEOTIDE SEQUENCE [LARGE SCALE GENOMIC DNA]</scope>
    <source>
        <strain evidence="4">M27-SA2</strain>
    </source>
</reference>
<name>A0A0F7P8C9_9EURY</name>
<evidence type="ECO:0000259" key="1">
    <source>
        <dbReference type="PROSITE" id="PS50994"/>
    </source>
</evidence>
<keyword evidence="5" id="KW-1185">Reference proteome</keyword>
<dbReference type="AlphaFoldDB" id="A0A0F7P8C9"/>
<proteinExistence type="predicted"/>
<dbReference type="Proteomes" id="UP000060390">
    <property type="component" value="Chromosome"/>
</dbReference>
<dbReference type="InterPro" id="IPR036397">
    <property type="entry name" value="RNaseH_sf"/>
</dbReference>
<dbReference type="STRING" id="1604004.HLASA_0915"/>
<dbReference type="SUPFAM" id="SSF53098">
    <property type="entry name" value="Ribonuclease H-like"/>
    <property type="match status" value="1"/>
</dbReference>
<protein>
    <submittedName>
        <fullName evidence="2 3">Transposase</fullName>
    </submittedName>
</protein>
<dbReference type="RefSeq" id="WP_235272194.1">
    <property type="nucleotide sequence ID" value="NZ_CP008874.1"/>
</dbReference>
<dbReference type="KEGG" id="hsu:HLASF_0925"/>
<evidence type="ECO:0000313" key="3">
    <source>
        <dbReference type="EMBL" id="ALG81812.1"/>
    </source>
</evidence>
<dbReference type="InterPro" id="IPR012337">
    <property type="entry name" value="RNaseH-like_sf"/>
</dbReference>
<dbReference type="Proteomes" id="UP000069906">
    <property type="component" value="Chromosome"/>
</dbReference>
<dbReference type="GeneID" id="71765853"/>
<organism evidence="2 5">
    <name type="scientific">Halanaeroarchaeum sulfurireducens</name>
    <dbReference type="NCBI Taxonomy" id="1604004"/>
    <lineage>
        <taxon>Archaea</taxon>
        <taxon>Methanobacteriati</taxon>
        <taxon>Methanobacteriota</taxon>
        <taxon>Stenosarchaea group</taxon>
        <taxon>Halobacteria</taxon>
        <taxon>Halobacteriales</taxon>
        <taxon>Halobacteriaceae</taxon>
        <taxon>Halanaeroarchaeum</taxon>
    </lineage>
</organism>
<dbReference type="HOGENOM" id="CLU_079271_0_0_2"/>
<evidence type="ECO:0000313" key="4">
    <source>
        <dbReference type="Proteomes" id="UP000060390"/>
    </source>
</evidence>
<dbReference type="GO" id="GO:0003676">
    <property type="term" value="F:nucleic acid binding"/>
    <property type="evidence" value="ECO:0007669"/>
    <property type="project" value="InterPro"/>
</dbReference>
<dbReference type="PROSITE" id="PS50994">
    <property type="entry name" value="INTEGRASE"/>
    <property type="match status" value="1"/>
</dbReference>
<dbReference type="SUPFAM" id="SSF46689">
    <property type="entry name" value="Homeodomain-like"/>
    <property type="match status" value="1"/>
</dbReference>
<feature type="domain" description="Integrase catalytic" evidence="1">
    <location>
        <begin position="120"/>
        <end position="308"/>
    </location>
</feature>
<dbReference type="EMBL" id="CP008874">
    <property type="protein sequence ID" value="AKH97416.1"/>
    <property type="molecule type" value="Genomic_DNA"/>
</dbReference>
<sequence length="311" mass="36551">MKLEQDDVARICKRVVDHDLDTQFVADQFEVSRRRVQQLAKEYRESDEIPTLDTPGRKPYAEYPADLEDRILELYQSLDLGAEAVSHVLRVRDGISIDTNRVHTILEEYEHVTENPKKQGRQRPWVRFERDYAGVTVHMDWYQNDRGDHVLGVEDDASRFVFDMIETDASSASKSVELLDTVREGFETNVPILEVITDHGSEFVNPHQDDRPDLDHAFESYLHEHDIRHSLCSVGRPQSNGKIERFFQTYEKQRWRFESLPAFLDFYNKERPHMSLKWDELETPYEAFDRLRPHPEAEIPDLFATEVSTDE</sequence>
<reference evidence="3 4" key="3">
    <citation type="journal article" date="2016" name="Stand. Genomic Sci.">
        <title>Complete genome sequence of 'Halanaeroarchaeum sulfurireducens' M27-SA2, a sulfur-reducing and acetate-oxidizing haloarchaeon from the deep-sea hypersaline anoxic lake Medee.</title>
        <authorList>
            <person name="Messina E."/>
            <person name="Sorokin D.Y."/>
            <person name="Kublanov I.V."/>
            <person name="Toshchakov S."/>
            <person name="Lopatina A."/>
            <person name="Arcadi E."/>
            <person name="Smedile F."/>
            <person name="La Spada G."/>
            <person name="La Cono V."/>
            <person name="Yakimov M.M."/>
        </authorList>
    </citation>
    <scope>NUCLEOTIDE SEQUENCE [LARGE SCALE GENOMIC DNA]</scope>
    <source>
        <strain evidence="3 4">M27-SA2</strain>
    </source>
</reference>
<reference evidence="2 5" key="1">
    <citation type="journal article" date="2015" name="ISME J.">
        <title>Elemental sulfur and acetate can support life of a novel strictly anaerobic haloarchaeon.</title>
        <authorList>
            <person name="Sorokin D.Y."/>
            <person name="Kublanov I.V."/>
            <person name="Gavrilov S.N."/>
            <person name="Rojo D."/>
            <person name="Roman P."/>
            <person name="Golyshin P.N."/>
            <person name="Slepak V.Z."/>
            <person name="Smedile F."/>
            <person name="Ferrer M."/>
            <person name="Messina E."/>
            <person name="La Cono V."/>
            <person name="Yakimov M.M."/>
        </authorList>
    </citation>
    <scope>NUCLEOTIDE SEQUENCE [LARGE SCALE GENOMIC DNA]</scope>
    <source>
        <strain evidence="2 5">HSR2</strain>
    </source>
</reference>
<evidence type="ECO:0000313" key="2">
    <source>
        <dbReference type="EMBL" id="AKH97416.1"/>
    </source>
</evidence>